<accession>A0ABN8KGK5</accession>
<evidence type="ECO:0000313" key="1">
    <source>
        <dbReference type="EMBL" id="CAH2407929.1"/>
    </source>
</evidence>
<dbReference type="Proteomes" id="UP001153050">
    <property type="component" value="Unassembled WGS sequence"/>
</dbReference>
<proteinExistence type="predicted"/>
<reference evidence="1 2" key="1">
    <citation type="submission" date="2022-03" db="EMBL/GenBank/DDBJ databases">
        <authorList>
            <person name="Brunel B."/>
        </authorList>
    </citation>
    <scope>NUCLEOTIDE SEQUENCE [LARGE SCALE GENOMIC DNA]</scope>
    <source>
        <strain evidence="1">STM5069sample</strain>
    </source>
</reference>
<evidence type="ECO:0008006" key="3">
    <source>
        <dbReference type="Google" id="ProtNLM"/>
    </source>
</evidence>
<dbReference type="EMBL" id="CAKXZT010000160">
    <property type="protein sequence ID" value="CAH2407929.1"/>
    <property type="molecule type" value="Genomic_DNA"/>
</dbReference>
<evidence type="ECO:0000313" key="2">
    <source>
        <dbReference type="Proteomes" id="UP001153050"/>
    </source>
</evidence>
<comment type="caution">
    <text evidence="1">The sequence shown here is derived from an EMBL/GenBank/DDBJ whole genome shotgun (WGS) entry which is preliminary data.</text>
</comment>
<organism evidence="1 2">
    <name type="scientific">Mesorhizobium escarrei</name>
    <dbReference type="NCBI Taxonomy" id="666018"/>
    <lineage>
        <taxon>Bacteria</taxon>
        <taxon>Pseudomonadati</taxon>
        <taxon>Pseudomonadota</taxon>
        <taxon>Alphaproteobacteria</taxon>
        <taxon>Hyphomicrobiales</taxon>
        <taxon>Phyllobacteriaceae</taxon>
        <taxon>Mesorhizobium</taxon>
    </lineage>
</organism>
<sequence length="175" mass="19739">MRWLRTLFGRVGSAVPASEDQVKLDDAFKRGQEAAQSMVADLDGFMASRFGHIKGAYLEILAKGIREDLSQTDHSPILAARAQIAVFNENVTDLQAKMLSEIREYMREWEEFDQLVGVDQVASVVKARLGDLEPDLRTSGLDLLIKHADALKIADDSWRRANPRLAEQEPLEPYW</sequence>
<gene>
    <name evidence="1" type="ORF">MES5069_620156</name>
</gene>
<protein>
    <recommendedName>
        <fullName evidence="3">SecA Wing/Scaffold domain-containing protein</fullName>
    </recommendedName>
</protein>
<name>A0ABN8KGK5_9HYPH</name>
<keyword evidence="2" id="KW-1185">Reference proteome</keyword>